<sequence length="90" mass="10348">MQLSKQRSSQYDMYLYGVLYGKSLALGAGVLYVCSWPRFLFVYYLLSSSFATAMQGVHAVDFSIMLRLSQLCSNQWSFRQRRSPSVCPKQ</sequence>
<evidence type="ECO:0000313" key="3">
    <source>
        <dbReference type="Proteomes" id="UP000799753"/>
    </source>
</evidence>
<evidence type="ECO:0000256" key="1">
    <source>
        <dbReference type="SAM" id="Phobius"/>
    </source>
</evidence>
<keyword evidence="1" id="KW-0472">Membrane</keyword>
<proteinExistence type="predicted"/>
<dbReference type="AlphaFoldDB" id="A0A6A6S3E7"/>
<organism evidence="2 3">
    <name type="scientific">Massarina eburnea CBS 473.64</name>
    <dbReference type="NCBI Taxonomy" id="1395130"/>
    <lineage>
        <taxon>Eukaryota</taxon>
        <taxon>Fungi</taxon>
        <taxon>Dikarya</taxon>
        <taxon>Ascomycota</taxon>
        <taxon>Pezizomycotina</taxon>
        <taxon>Dothideomycetes</taxon>
        <taxon>Pleosporomycetidae</taxon>
        <taxon>Pleosporales</taxon>
        <taxon>Massarineae</taxon>
        <taxon>Massarinaceae</taxon>
        <taxon>Massarina</taxon>
    </lineage>
</organism>
<gene>
    <name evidence="2" type="ORF">P280DRAFT_264606</name>
</gene>
<keyword evidence="1" id="KW-0812">Transmembrane</keyword>
<dbReference type="Proteomes" id="UP000799753">
    <property type="component" value="Unassembled WGS sequence"/>
</dbReference>
<feature type="transmembrane region" description="Helical" evidence="1">
    <location>
        <begin position="12"/>
        <end position="33"/>
    </location>
</feature>
<dbReference type="EMBL" id="MU006781">
    <property type="protein sequence ID" value="KAF2642416.1"/>
    <property type="molecule type" value="Genomic_DNA"/>
</dbReference>
<keyword evidence="1" id="KW-1133">Transmembrane helix</keyword>
<accession>A0A6A6S3E7</accession>
<reference evidence="2" key="1">
    <citation type="journal article" date="2020" name="Stud. Mycol.">
        <title>101 Dothideomycetes genomes: a test case for predicting lifestyles and emergence of pathogens.</title>
        <authorList>
            <person name="Haridas S."/>
            <person name="Albert R."/>
            <person name="Binder M."/>
            <person name="Bloem J."/>
            <person name="Labutti K."/>
            <person name="Salamov A."/>
            <person name="Andreopoulos B."/>
            <person name="Baker S."/>
            <person name="Barry K."/>
            <person name="Bills G."/>
            <person name="Bluhm B."/>
            <person name="Cannon C."/>
            <person name="Castanera R."/>
            <person name="Culley D."/>
            <person name="Daum C."/>
            <person name="Ezra D."/>
            <person name="Gonzalez J."/>
            <person name="Henrissat B."/>
            <person name="Kuo A."/>
            <person name="Liang C."/>
            <person name="Lipzen A."/>
            <person name="Lutzoni F."/>
            <person name="Magnuson J."/>
            <person name="Mondo S."/>
            <person name="Nolan M."/>
            <person name="Ohm R."/>
            <person name="Pangilinan J."/>
            <person name="Park H.-J."/>
            <person name="Ramirez L."/>
            <person name="Alfaro M."/>
            <person name="Sun H."/>
            <person name="Tritt A."/>
            <person name="Yoshinaga Y."/>
            <person name="Zwiers L.-H."/>
            <person name="Turgeon B."/>
            <person name="Goodwin S."/>
            <person name="Spatafora J."/>
            <person name="Crous P."/>
            <person name="Grigoriev I."/>
        </authorList>
    </citation>
    <scope>NUCLEOTIDE SEQUENCE</scope>
    <source>
        <strain evidence="2">CBS 473.64</strain>
    </source>
</reference>
<evidence type="ECO:0000313" key="2">
    <source>
        <dbReference type="EMBL" id="KAF2642416.1"/>
    </source>
</evidence>
<name>A0A6A6S3E7_9PLEO</name>
<protein>
    <submittedName>
        <fullName evidence="2">Uncharacterized protein</fullName>
    </submittedName>
</protein>
<keyword evidence="3" id="KW-1185">Reference proteome</keyword>